<feature type="domain" description="Glucose-methanol-choline oxidoreductase N-terminal" evidence="7">
    <location>
        <begin position="107"/>
        <end position="130"/>
    </location>
</feature>
<dbReference type="Pfam" id="PF05199">
    <property type="entry name" value="GMC_oxred_C"/>
    <property type="match status" value="1"/>
</dbReference>
<dbReference type="AlphaFoldDB" id="A0A2T6KPM2"/>
<dbReference type="Gene3D" id="3.30.560.10">
    <property type="entry name" value="Glucose Oxidase, domain 3"/>
    <property type="match status" value="1"/>
</dbReference>
<evidence type="ECO:0000256" key="5">
    <source>
        <dbReference type="PIRSR" id="PIRSR000137-2"/>
    </source>
</evidence>
<feature type="binding site" evidence="5">
    <location>
        <position position="244"/>
    </location>
    <ligand>
        <name>FAD</name>
        <dbReference type="ChEBI" id="CHEBI:57692"/>
    </ligand>
</feature>
<proteinExistence type="inferred from homology"/>
<comment type="similarity">
    <text evidence="2 6">Belongs to the GMC oxidoreductase family.</text>
</comment>
<dbReference type="InterPro" id="IPR012132">
    <property type="entry name" value="GMC_OxRdtase"/>
</dbReference>
<dbReference type="SUPFAM" id="SSF54373">
    <property type="entry name" value="FAD-linked reductases, C-terminal domain"/>
    <property type="match status" value="1"/>
</dbReference>
<evidence type="ECO:0000256" key="4">
    <source>
        <dbReference type="ARBA" id="ARBA00022827"/>
    </source>
</evidence>
<protein>
    <submittedName>
        <fullName evidence="9">Choline dehydrogenase</fullName>
    </submittedName>
</protein>
<evidence type="ECO:0000256" key="6">
    <source>
        <dbReference type="RuleBase" id="RU003968"/>
    </source>
</evidence>
<reference evidence="9 10" key="1">
    <citation type="submission" date="2018-04" db="EMBL/GenBank/DDBJ databases">
        <title>Genomic Encyclopedia of Archaeal and Bacterial Type Strains, Phase II (KMG-II): from individual species to whole genera.</title>
        <authorList>
            <person name="Goeker M."/>
        </authorList>
    </citation>
    <scope>NUCLEOTIDE SEQUENCE [LARGE SCALE GENOMIC DNA]</scope>
    <source>
        <strain evidence="9 10">DSM 29955</strain>
    </source>
</reference>
<keyword evidence="10" id="KW-1185">Reference proteome</keyword>
<dbReference type="EMBL" id="QBUD01000001">
    <property type="protein sequence ID" value="PUB18509.1"/>
    <property type="molecule type" value="Genomic_DNA"/>
</dbReference>
<evidence type="ECO:0000256" key="2">
    <source>
        <dbReference type="ARBA" id="ARBA00010790"/>
    </source>
</evidence>
<dbReference type="InterPro" id="IPR036188">
    <property type="entry name" value="FAD/NAD-bd_sf"/>
</dbReference>
<evidence type="ECO:0000256" key="1">
    <source>
        <dbReference type="ARBA" id="ARBA00001974"/>
    </source>
</evidence>
<accession>A0A2T6KPM2</accession>
<organism evidence="9 10">
    <name type="scientific">Yoonia sediminilitoris</name>
    <dbReference type="NCBI Taxonomy" id="1286148"/>
    <lineage>
        <taxon>Bacteria</taxon>
        <taxon>Pseudomonadati</taxon>
        <taxon>Pseudomonadota</taxon>
        <taxon>Alphaproteobacteria</taxon>
        <taxon>Rhodobacterales</taxon>
        <taxon>Paracoccaceae</taxon>
        <taxon>Yoonia</taxon>
    </lineage>
</organism>
<dbReference type="Gene3D" id="3.50.50.60">
    <property type="entry name" value="FAD/NAD(P)-binding domain"/>
    <property type="match status" value="1"/>
</dbReference>
<dbReference type="SUPFAM" id="SSF51905">
    <property type="entry name" value="FAD/NAD(P)-binding domain"/>
    <property type="match status" value="1"/>
</dbReference>
<dbReference type="OrthoDB" id="9785276at2"/>
<evidence type="ECO:0000313" key="10">
    <source>
        <dbReference type="Proteomes" id="UP000244523"/>
    </source>
</evidence>
<keyword evidence="4 5" id="KW-0274">FAD</keyword>
<dbReference type="InterPro" id="IPR007867">
    <property type="entry name" value="GMC_OxRtase_C"/>
</dbReference>
<dbReference type="PROSITE" id="PS00623">
    <property type="entry name" value="GMC_OXRED_1"/>
    <property type="match status" value="1"/>
</dbReference>
<feature type="domain" description="Glucose-methanol-choline oxidoreductase N-terminal" evidence="8">
    <location>
        <begin position="280"/>
        <end position="294"/>
    </location>
</feature>
<dbReference type="PANTHER" id="PTHR11552">
    <property type="entry name" value="GLUCOSE-METHANOL-CHOLINE GMC OXIDOREDUCTASE"/>
    <property type="match status" value="1"/>
</dbReference>
<comment type="caution">
    <text evidence="9">The sequence shown here is derived from an EMBL/GenBank/DDBJ whole genome shotgun (WGS) entry which is preliminary data.</text>
</comment>
<evidence type="ECO:0000313" key="9">
    <source>
        <dbReference type="EMBL" id="PUB18509.1"/>
    </source>
</evidence>
<keyword evidence="3 6" id="KW-0285">Flavoprotein</keyword>
<evidence type="ECO:0000259" key="7">
    <source>
        <dbReference type="PROSITE" id="PS00623"/>
    </source>
</evidence>
<dbReference type="PIRSF" id="PIRSF000137">
    <property type="entry name" value="Alcohol_oxidase"/>
    <property type="match status" value="1"/>
</dbReference>
<comment type="cofactor">
    <cofactor evidence="1 5">
        <name>FAD</name>
        <dbReference type="ChEBI" id="CHEBI:57692"/>
    </cofactor>
</comment>
<name>A0A2T6KPM2_9RHOB</name>
<dbReference type="InterPro" id="IPR000172">
    <property type="entry name" value="GMC_OxRdtase_N"/>
</dbReference>
<dbReference type="PROSITE" id="PS00624">
    <property type="entry name" value="GMC_OXRED_2"/>
    <property type="match status" value="1"/>
</dbReference>
<evidence type="ECO:0000259" key="8">
    <source>
        <dbReference type="PROSITE" id="PS00624"/>
    </source>
</evidence>
<dbReference type="GO" id="GO:0016614">
    <property type="term" value="F:oxidoreductase activity, acting on CH-OH group of donors"/>
    <property type="evidence" value="ECO:0007669"/>
    <property type="project" value="InterPro"/>
</dbReference>
<dbReference type="Proteomes" id="UP000244523">
    <property type="component" value="Unassembled WGS sequence"/>
</dbReference>
<dbReference type="GO" id="GO:0050660">
    <property type="term" value="F:flavin adenine dinucleotide binding"/>
    <property type="evidence" value="ECO:0007669"/>
    <property type="project" value="InterPro"/>
</dbReference>
<evidence type="ECO:0000256" key="3">
    <source>
        <dbReference type="ARBA" id="ARBA00022630"/>
    </source>
</evidence>
<gene>
    <name evidence="9" type="ORF">C8N45_10193</name>
</gene>
<feature type="binding site" evidence="5">
    <location>
        <position position="109"/>
    </location>
    <ligand>
        <name>FAD</name>
        <dbReference type="ChEBI" id="CHEBI:57692"/>
    </ligand>
</feature>
<dbReference type="NCBIfam" id="NF002550">
    <property type="entry name" value="PRK02106.1"/>
    <property type="match status" value="1"/>
</dbReference>
<dbReference type="Pfam" id="PF00732">
    <property type="entry name" value="GMC_oxred_N"/>
    <property type="match status" value="1"/>
</dbReference>
<dbReference type="PANTHER" id="PTHR11552:SF147">
    <property type="entry name" value="CHOLINE DEHYDROGENASE, MITOCHONDRIAL"/>
    <property type="match status" value="1"/>
</dbReference>
<sequence length="558" mass="61148">MRLLVSKNTSIVIYIWLDFFSQAGEYNVDADFIVVGAGSAGCVLANRLSADPSNKVVLLEAGGRDLNPWIHIPVGYFKTIHNPAVDWCYKTEPDPGLNGRSIEWPRGKVLGGSSSLNGLLYVRGQPQDYDRWRQMGNKGWGWDDVLPLFKRAENNERGADEYHGNQGPLSVSNMRIQRPITDAWVASAQAAGYKFNPDYNGAEQEGVGFFQLTSRNGRRCSAAVAYLNPVKSRQNLQIITHAQVEKVVIEGKRATAVTYRDRSGSTQTITARKEIILSGGAINSPQILMLSGIGEADQLSENGIDVIQDLPGVGKNMQDHLQARLVYKCNEPTLNDEVSSLFGQAKIGLKYLMFRAGPMTMAASLATGFMKTSDDLETPDIQFHVQPLSAENPGKGADKFSAFTMSVCQLRPESRGEIRLQGNDPLKYPKIIPNYLSTETDCRTIVAGVNIARTIARHAPLTSKISEEFRPHKDLDMNDYDATLDWARNNTASIYHPTGTCKMGQDKGAVVDDQLRVHGIAGLRVADCSIMPEIVSGNTNAPAIMIGEKASDLILGKT</sequence>